<dbReference type="Proteomes" id="UP000818537">
    <property type="component" value="Unassembled WGS sequence"/>
</dbReference>
<dbReference type="InterPro" id="IPR040031">
    <property type="entry name" value="Codanin-1"/>
</dbReference>
<feature type="non-terminal residue" evidence="3">
    <location>
        <position position="1"/>
    </location>
</feature>
<dbReference type="AlphaFoldDB" id="A0A8S9EHP6"/>
<feature type="domain" description="Codanin-1 C-terminal" evidence="2">
    <location>
        <begin position="769"/>
        <end position="882"/>
    </location>
</feature>
<evidence type="ECO:0000313" key="3">
    <source>
        <dbReference type="EMBL" id="KAF1481946.1"/>
    </source>
</evidence>
<accession>A0A8S9EHP6</accession>
<feature type="region of interest" description="Disordered" evidence="1">
    <location>
        <begin position="89"/>
        <end position="194"/>
    </location>
</feature>
<evidence type="ECO:0000256" key="1">
    <source>
        <dbReference type="SAM" id="MobiDB-lite"/>
    </source>
</evidence>
<dbReference type="EMBL" id="VULB01010575">
    <property type="protein sequence ID" value="KAF1481946.1"/>
    <property type="molecule type" value="Genomic_DNA"/>
</dbReference>
<name>A0A8S9EHP6_EUDMI</name>
<feature type="non-terminal residue" evidence="3">
    <location>
        <position position="1218"/>
    </location>
</feature>
<feature type="compositionally biased region" description="Basic and acidic residues" evidence="1">
    <location>
        <begin position="111"/>
        <end position="120"/>
    </location>
</feature>
<gene>
    <name evidence="3" type="primary">Cdan1</name>
    <name evidence="3" type="ORF">FQV18_0010597</name>
</gene>
<evidence type="ECO:0000259" key="2">
    <source>
        <dbReference type="Pfam" id="PF15296"/>
    </source>
</evidence>
<proteinExistence type="predicted"/>
<evidence type="ECO:0000313" key="4">
    <source>
        <dbReference type="Proteomes" id="UP000818537"/>
    </source>
</evidence>
<feature type="region of interest" description="Disordered" evidence="1">
    <location>
        <begin position="34"/>
        <end position="70"/>
    </location>
</feature>
<sequence>ENHVHDNLVSLNLLQKDFVPFLLNFLREQTSQILTNGPSTPAKTPNSKAHGSQRTGSERRAGHATSSRVQLFSQRTSASLGSFLTATPEALPARRGRRKGNSSVSASGRQVARDLGRSLAEEEDGKNDSISWSGGRRKRSEVPLVSARSPPSQLNLNNLEEFPPMGAASSWTNKSKPSRRINPTPVSAERPLSKPKMCFTSTPVSQCPAARFSSGSSLEAFATVQEGNLTSVISNSLQEEREMLKKERYRISLDPGTPTKPSYTRSASLPAESHLVTCANPTKVSCKKQLECLAQLYSSCIAENLVPNIFLELFFVLQLLTSKGTSTAEDEDNDLEVNEGNASGRQHFRSVHNCVYFAVQVLDYQYEIISHLEKGTLKLLAENERIASFSPTLHERLRQAYESSTAKVSLLLPCSVQSVSFQPETDNRSNFPSDRAFHIFKKQRDIFYELLREWEDNHEKSGWDFERVLGNKIRAMMAHLSATCNHSHFARLFQKQLIQMCKGPIGGGTSWGDTPDQDVLNMLGSDNLSRLKRLQERFVVPQSIRGPCPPPSFPGCQQFFRDFILSAGSYQFNQHLMDSLCLKILELDGLTLVEHEHSDGEADMDEQDEKKRFTVVLLSLRLLAKFLGFLVFLPYRTVEQPTRDLQDSAVALRNQTLPVLDVLKLLRQSIRDQRSILTIPWIVEYLSLVDYIAPFLDYYRKVFCLLLQVYRLMVLSEDKEMSFLNKLLILAVLGWLFQVPSVPEELFFTTDVRQEGLMMDTVTSAQALDSVPLVDQQLLYTCCPYLGELRKLLASFVAGSGAKNGGFIRKITPTAAESLAPKASVTQRKLQVELEQAFFHNQPPSLQRTVEFVAERVGSNCVKHIKATLVAELVQRAEVMLQDKVKEEDANHDKLLEEVCTHLYEEGAQALIKGREFCKKKGPEAVRVLLPEETSAAVLSSAEDIAVELATEKACGWLSANIAALIKREVKATFNRMLKVPGLPLPTEDALELRKDCPPGCQHCAPFPSQIINEIKDVLCVAVGPRDEGEVIEYVWLECLLGRLSQTLRCRKFMCPTSEQQLAKCTVELASLLVSDRVPLSLGIESSEKSSQRLRVKNNPTYGLLKLLLSVWKEDFGTPVPVQLMFSKKNIGYLAEVKQREWDLFLFVLHGLVEHELMRTSEIESCLHSLEELPWPSDFLKELEMLSRVFISEHHIEEPRTNPCELTRQSLGTVTAQS</sequence>
<dbReference type="PANTHER" id="PTHR28678:SF1">
    <property type="entry name" value="CODANIN-1"/>
    <property type="match status" value="1"/>
</dbReference>
<dbReference type="Pfam" id="PF15296">
    <property type="entry name" value="Codanin-1_C"/>
    <property type="match status" value="1"/>
</dbReference>
<feature type="compositionally biased region" description="Polar residues" evidence="1">
    <location>
        <begin position="34"/>
        <end position="55"/>
    </location>
</feature>
<organism evidence="3 4">
    <name type="scientific">Eudyptula minor novaehollandiae</name>
    <name type="common">Australian little penguin</name>
    <dbReference type="NCBI Taxonomy" id="2052820"/>
    <lineage>
        <taxon>Eukaryota</taxon>
        <taxon>Metazoa</taxon>
        <taxon>Chordata</taxon>
        <taxon>Craniata</taxon>
        <taxon>Vertebrata</taxon>
        <taxon>Euteleostomi</taxon>
        <taxon>Archelosauria</taxon>
        <taxon>Archosauria</taxon>
        <taxon>Dinosauria</taxon>
        <taxon>Saurischia</taxon>
        <taxon>Theropoda</taxon>
        <taxon>Coelurosauria</taxon>
        <taxon>Aves</taxon>
        <taxon>Neognathae</taxon>
        <taxon>Neoaves</taxon>
        <taxon>Aequornithes</taxon>
        <taxon>Sphenisciformes</taxon>
        <taxon>Spheniscidae</taxon>
        <taxon>Eudyptula</taxon>
    </lineage>
</organism>
<protein>
    <submittedName>
        <fullName evidence="3">Codanin-1</fullName>
    </submittedName>
</protein>
<dbReference type="InterPro" id="IPR028171">
    <property type="entry name" value="Codanin-1_C"/>
</dbReference>
<dbReference type="GO" id="GO:0005634">
    <property type="term" value="C:nucleus"/>
    <property type="evidence" value="ECO:0007669"/>
    <property type="project" value="TreeGrafter"/>
</dbReference>
<reference evidence="3" key="1">
    <citation type="journal article" date="2019" name="Gigascience">
        <title>High-coverage genomes to elucidate the evolution of penguins.</title>
        <authorList>
            <person name="Pan H."/>
            <person name="Cole T.L."/>
            <person name="Bi X."/>
            <person name="Fang M."/>
            <person name="Zhou C."/>
            <person name="Yang Z."/>
            <person name="Ksepka D.T."/>
            <person name="Hart T."/>
            <person name="Bouzat J.L."/>
            <person name="Argilla L.S."/>
            <person name="Bertelsen M.F."/>
            <person name="Boersma P.D."/>
            <person name="Bost C.A."/>
            <person name="Cherel Y."/>
            <person name="Dann P."/>
            <person name="Fiddaman S.R."/>
            <person name="Howard P."/>
            <person name="Labuschagne K."/>
            <person name="Mattern T."/>
            <person name="Miller G."/>
            <person name="Parker P."/>
            <person name="Phillips R.A."/>
            <person name="Quillfeldt P."/>
            <person name="Ryan P.G."/>
            <person name="Taylor H."/>
            <person name="Thompson D.R."/>
            <person name="Young M.J."/>
            <person name="Ellegaard M.R."/>
            <person name="Gilbert M.T.P."/>
            <person name="Sinding M.S."/>
            <person name="Pacheco G."/>
            <person name="Shepherd L.D."/>
            <person name="Tennyson A.J.D."/>
            <person name="Grosser S."/>
            <person name="Kay E."/>
            <person name="Nupen L.J."/>
            <person name="Ellenberg U."/>
            <person name="Houston D.M."/>
            <person name="Reeve A.H."/>
            <person name="Johnson K."/>
            <person name="Masello J.F."/>
            <person name="Stracke T."/>
            <person name="McKinlay B."/>
            <person name="Borboroglu P.G."/>
            <person name="Zhang D.X."/>
            <person name="Zhang G."/>
        </authorList>
    </citation>
    <scope>NUCLEOTIDE SEQUENCE</scope>
    <source>
        <strain evidence="3">10/9/18-1</strain>
    </source>
</reference>
<comment type="caution">
    <text evidence="3">The sequence shown here is derived from an EMBL/GenBank/DDBJ whole genome shotgun (WGS) entry which is preliminary data.</text>
</comment>
<dbReference type="PANTHER" id="PTHR28678">
    <property type="entry name" value="CODANIN-1"/>
    <property type="match status" value="1"/>
</dbReference>
<dbReference type="GO" id="GO:0006325">
    <property type="term" value="P:chromatin organization"/>
    <property type="evidence" value="ECO:0007669"/>
    <property type="project" value="TreeGrafter"/>
</dbReference>
<feature type="compositionally biased region" description="Polar residues" evidence="1">
    <location>
        <begin position="149"/>
        <end position="158"/>
    </location>
</feature>